<dbReference type="Gene3D" id="3.40.710.10">
    <property type="entry name" value="DD-peptidase/beta-lactamase superfamily"/>
    <property type="match status" value="1"/>
</dbReference>
<dbReference type="SUPFAM" id="SSF48452">
    <property type="entry name" value="TPR-like"/>
    <property type="match status" value="1"/>
</dbReference>
<dbReference type="PROSITE" id="PS50005">
    <property type="entry name" value="TPR"/>
    <property type="match status" value="2"/>
</dbReference>
<accession>A0ABX7N0G2</accession>
<organism evidence="3 4">
    <name type="scientific">Myxococcus landrumensis</name>
    <dbReference type="NCBI Taxonomy" id="2813577"/>
    <lineage>
        <taxon>Bacteria</taxon>
        <taxon>Pseudomonadati</taxon>
        <taxon>Myxococcota</taxon>
        <taxon>Myxococcia</taxon>
        <taxon>Myxococcales</taxon>
        <taxon>Cystobacterineae</taxon>
        <taxon>Myxococcaceae</taxon>
        <taxon>Myxococcus</taxon>
    </lineage>
</organism>
<feature type="repeat" description="TPR" evidence="1">
    <location>
        <begin position="443"/>
        <end position="476"/>
    </location>
</feature>
<dbReference type="EMBL" id="CP071091">
    <property type="protein sequence ID" value="QSQ12006.1"/>
    <property type="molecule type" value="Genomic_DNA"/>
</dbReference>
<feature type="domain" description="Beta-lactamase-related" evidence="2">
    <location>
        <begin position="71"/>
        <end position="381"/>
    </location>
</feature>
<dbReference type="PROSITE" id="PS50293">
    <property type="entry name" value="TPR_REGION"/>
    <property type="match status" value="1"/>
</dbReference>
<keyword evidence="4" id="KW-1185">Reference proteome</keyword>
<dbReference type="PANTHER" id="PTHR46825">
    <property type="entry name" value="D-ALANYL-D-ALANINE-CARBOXYPEPTIDASE/ENDOPEPTIDASE AMPH"/>
    <property type="match status" value="1"/>
</dbReference>
<dbReference type="Gene3D" id="1.25.40.10">
    <property type="entry name" value="Tetratricopeptide repeat domain"/>
    <property type="match status" value="1"/>
</dbReference>
<feature type="repeat" description="TPR" evidence="1">
    <location>
        <begin position="477"/>
        <end position="510"/>
    </location>
</feature>
<keyword evidence="3" id="KW-0378">Hydrolase</keyword>
<dbReference type="SMART" id="SM00028">
    <property type="entry name" value="TPR"/>
    <property type="match status" value="2"/>
</dbReference>
<dbReference type="InterPro" id="IPR019734">
    <property type="entry name" value="TPR_rpt"/>
</dbReference>
<protein>
    <submittedName>
        <fullName evidence="3">Serine hydrolase</fullName>
    </submittedName>
</protein>
<evidence type="ECO:0000313" key="4">
    <source>
        <dbReference type="Proteomes" id="UP000663090"/>
    </source>
</evidence>
<evidence type="ECO:0000259" key="2">
    <source>
        <dbReference type="Pfam" id="PF00144"/>
    </source>
</evidence>
<reference evidence="3 4" key="1">
    <citation type="submission" date="2021-02" db="EMBL/GenBank/DDBJ databases">
        <title>De Novo genome assembly of isolated myxobacteria.</title>
        <authorList>
            <person name="Stevens D.C."/>
        </authorList>
    </citation>
    <scope>NUCLEOTIDE SEQUENCE [LARGE SCALE GENOMIC DNA]</scope>
    <source>
        <strain evidence="3 4">SCHIC003</strain>
    </source>
</reference>
<dbReference type="GO" id="GO:0016787">
    <property type="term" value="F:hydrolase activity"/>
    <property type="evidence" value="ECO:0007669"/>
    <property type="project" value="UniProtKB-KW"/>
</dbReference>
<dbReference type="InterPro" id="IPR012338">
    <property type="entry name" value="Beta-lactam/transpept-like"/>
</dbReference>
<dbReference type="PANTHER" id="PTHR46825:SF12">
    <property type="entry name" value="PENICILLIN-BINDING PROTEIN 4"/>
    <property type="match status" value="1"/>
</dbReference>
<dbReference type="InterPro" id="IPR011990">
    <property type="entry name" value="TPR-like_helical_dom_sf"/>
</dbReference>
<evidence type="ECO:0000313" key="3">
    <source>
        <dbReference type="EMBL" id="QSQ12006.1"/>
    </source>
</evidence>
<dbReference type="SUPFAM" id="SSF56601">
    <property type="entry name" value="beta-lactamase/transpeptidase-like"/>
    <property type="match status" value="1"/>
</dbReference>
<dbReference type="RefSeq" id="WP_206713741.1">
    <property type="nucleotide sequence ID" value="NZ_CP071091.1"/>
</dbReference>
<gene>
    <name evidence="3" type="ORF">JY572_26930</name>
</gene>
<dbReference type="InterPro" id="IPR001466">
    <property type="entry name" value="Beta-lactam-related"/>
</dbReference>
<sequence>MRPLLSSRVLPVALTGLTAIGLLTGADTRKPATQWMARPSEAARITRVEQGIAALTIPGEAPRHMSLQDWMAMYEIPGVSVAVFDRGSLVWAKGYGVKEAGGSEPITLDTLFQAASISKPVTALAAMHHAEKRKWSLDENINDKLVSWKLPDNEFTKDQKVTLRRLLSHSAGTTVHGFRGYSAQESVPTLQQLLNGEKPANSAPVRVDTVPGTLTRYSGGGTSIVQQMLVDQLQKPFPQIMKETVLTPLGLKNSTYEQPLPKALEPLAAVGTRSGGKSLEGRWHTYPEQAAAGLWTTPSDLARIALEVSKSTQGKSQRVVSQAMAQQMLSRQSEAFGIGFMRRPNVNWFGHGGSNEGYRCVLVAFAEPGSGIAIMTNSDDGSYLFDRLIASAAAEYGWKGFTPDPETAFFTTDMILRTKDADAAVAWFTTHKNTATGKDAPTSDILNSLGYSLLGKGRIPDAVKLFEANVALFPQDANTHDSLGEAYAAASRKDDAVRSYKKSLELNPKNANAVKQLEALGVTTATPTK</sequence>
<proteinExistence type="predicted"/>
<evidence type="ECO:0000256" key="1">
    <source>
        <dbReference type="PROSITE-ProRule" id="PRU00339"/>
    </source>
</evidence>
<name>A0ABX7N0G2_9BACT</name>
<dbReference type="Proteomes" id="UP000663090">
    <property type="component" value="Chromosome"/>
</dbReference>
<dbReference type="InterPro" id="IPR050491">
    <property type="entry name" value="AmpC-like"/>
</dbReference>
<dbReference type="Pfam" id="PF00144">
    <property type="entry name" value="Beta-lactamase"/>
    <property type="match status" value="1"/>
</dbReference>
<keyword evidence="1" id="KW-0802">TPR repeat</keyword>